<proteinExistence type="predicted"/>
<dbReference type="AlphaFoldDB" id="A0A0F9DL02"/>
<name>A0A0F9DL02_9ZZZZ</name>
<keyword evidence="1" id="KW-1133">Transmembrane helix</keyword>
<comment type="caution">
    <text evidence="2">The sequence shown here is derived from an EMBL/GenBank/DDBJ whole genome shotgun (WGS) entry which is preliminary data.</text>
</comment>
<protein>
    <submittedName>
        <fullName evidence="2">Uncharacterized protein</fullName>
    </submittedName>
</protein>
<reference evidence="2" key="1">
    <citation type="journal article" date="2015" name="Nature">
        <title>Complex archaea that bridge the gap between prokaryotes and eukaryotes.</title>
        <authorList>
            <person name="Spang A."/>
            <person name="Saw J.H."/>
            <person name="Jorgensen S.L."/>
            <person name="Zaremba-Niedzwiedzka K."/>
            <person name="Martijn J."/>
            <person name="Lind A.E."/>
            <person name="van Eijk R."/>
            <person name="Schleper C."/>
            <person name="Guy L."/>
            <person name="Ettema T.J."/>
        </authorList>
    </citation>
    <scope>NUCLEOTIDE SEQUENCE</scope>
</reference>
<keyword evidence="1" id="KW-0812">Transmembrane</keyword>
<dbReference type="EMBL" id="LAZR01031161">
    <property type="protein sequence ID" value="KKL54551.1"/>
    <property type="molecule type" value="Genomic_DNA"/>
</dbReference>
<feature type="transmembrane region" description="Helical" evidence="1">
    <location>
        <begin position="5"/>
        <end position="26"/>
    </location>
</feature>
<evidence type="ECO:0000256" key="1">
    <source>
        <dbReference type="SAM" id="Phobius"/>
    </source>
</evidence>
<gene>
    <name evidence="2" type="ORF">LCGC14_2264310</name>
</gene>
<keyword evidence="1" id="KW-0472">Membrane</keyword>
<organism evidence="2">
    <name type="scientific">marine sediment metagenome</name>
    <dbReference type="NCBI Taxonomy" id="412755"/>
    <lineage>
        <taxon>unclassified sequences</taxon>
        <taxon>metagenomes</taxon>
        <taxon>ecological metagenomes</taxon>
    </lineage>
</organism>
<accession>A0A0F9DL02</accession>
<sequence length="44" mass="4781">MRGDIVAMFGVAIFTIVTFGVIQWALSGLVPLIPVFYESFCSAL</sequence>
<evidence type="ECO:0000313" key="2">
    <source>
        <dbReference type="EMBL" id="KKL54551.1"/>
    </source>
</evidence>